<evidence type="ECO:0000313" key="3">
    <source>
        <dbReference type="Proteomes" id="UP000800035"/>
    </source>
</evidence>
<protein>
    <submittedName>
        <fullName evidence="2">Uncharacterized protein</fullName>
    </submittedName>
</protein>
<dbReference type="OrthoDB" id="2328572at2759"/>
<accession>A0A6A5TBP9</accession>
<feature type="region of interest" description="Disordered" evidence="1">
    <location>
        <begin position="1"/>
        <end position="42"/>
    </location>
</feature>
<sequence length="279" mass="30050">MHMPTPNVMGDPNAISNVTSGANDGETSASKALSPGTSDFSNLNFDAMDGVTNYVSNPGASVSITPSSGPLNGSPSSGTLTAPTPPAPSTSSEQSSSQAKLESKCILALANMAMTLERYLLDELTVHDLIISTSRSYTQEIRKIIQCQKELRSERCMLMFITVLYQIIKLLDTGSRDVFQTEADKKRDVPDGSVDFGPKFGFGALSAFDVEEQRSWKVHVVCKECKNIEEIVGQLVALASLGPKESPLLAPSEMAERGKCVVGLQRRLKEFSDRAHSSV</sequence>
<evidence type="ECO:0000313" key="2">
    <source>
        <dbReference type="EMBL" id="KAF1950183.1"/>
    </source>
</evidence>
<dbReference type="Proteomes" id="UP000800035">
    <property type="component" value="Unassembled WGS sequence"/>
</dbReference>
<reference evidence="2" key="1">
    <citation type="journal article" date="2020" name="Stud. Mycol.">
        <title>101 Dothideomycetes genomes: a test case for predicting lifestyles and emergence of pathogens.</title>
        <authorList>
            <person name="Haridas S."/>
            <person name="Albert R."/>
            <person name="Binder M."/>
            <person name="Bloem J."/>
            <person name="Labutti K."/>
            <person name="Salamov A."/>
            <person name="Andreopoulos B."/>
            <person name="Baker S."/>
            <person name="Barry K."/>
            <person name="Bills G."/>
            <person name="Bluhm B."/>
            <person name="Cannon C."/>
            <person name="Castanera R."/>
            <person name="Culley D."/>
            <person name="Daum C."/>
            <person name="Ezra D."/>
            <person name="Gonzalez J."/>
            <person name="Henrissat B."/>
            <person name="Kuo A."/>
            <person name="Liang C."/>
            <person name="Lipzen A."/>
            <person name="Lutzoni F."/>
            <person name="Magnuson J."/>
            <person name="Mondo S."/>
            <person name="Nolan M."/>
            <person name="Ohm R."/>
            <person name="Pangilinan J."/>
            <person name="Park H.-J."/>
            <person name="Ramirez L."/>
            <person name="Alfaro M."/>
            <person name="Sun H."/>
            <person name="Tritt A."/>
            <person name="Yoshinaga Y."/>
            <person name="Zwiers L.-H."/>
            <person name="Turgeon B."/>
            <person name="Goodwin S."/>
            <person name="Spatafora J."/>
            <person name="Crous P."/>
            <person name="Grigoriev I."/>
        </authorList>
    </citation>
    <scope>NUCLEOTIDE SEQUENCE</scope>
    <source>
        <strain evidence="2">CBS 675.92</strain>
    </source>
</reference>
<dbReference type="EMBL" id="ML977028">
    <property type="protein sequence ID" value="KAF1950183.1"/>
    <property type="molecule type" value="Genomic_DNA"/>
</dbReference>
<feature type="compositionally biased region" description="Polar residues" evidence="1">
    <location>
        <begin position="14"/>
        <end position="42"/>
    </location>
</feature>
<dbReference type="AlphaFoldDB" id="A0A6A5TBP9"/>
<organism evidence="2 3">
    <name type="scientific">Byssothecium circinans</name>
    <dbReference type="NCBI Taxonomy" id="147558"/>
    <lineage>
        <taxon>Eukaryota</taxon>
        <taxon>Fungi</taxon>
        <taxon>Dikarya</taxon>
        <taxon>Ascomycota</taxon>
        <taxon>Pezizomycotina</taxon>
        <taxon>Dothideomycetes</taxon>
        <taxon>Pleosporomycetidae</taxon>
        <taxon>Pleosporales</taxon>
        <taxon>Massarineae</taxon>
        <taxon>Massarinaceae</taxon>
        <taxon>Byssothecium</taxon>
    </lineage>
</organism>
<evidence type="ECO:0000256" key="1">
    <source>
        <dbReference type="SAM" id="MobiDB-lite"/>
    </source>
</evidence>
<keyword evidence="3" id="KW-1185">Reference proteome</keyword>
<feature type="region of interest" description="Disordered" evidence="1">
    <location>
        <begin position="65"/>
        <end position="97"/>
    </location>
</feature>
<feature type="compositionally biased region" description="Low complexity" evidence="1">
    <location>
        <begin position="66"/>
        <end position="82"/>
    </location>
</feature>
<name>A0A6A5TBP9_9PLEO</name>
<gene>
    <name evidence="2" type="ORF">CC80DRAFT_246523</name>
</gene>
<proteinExistence type="predicted"/>